<keyword evidence="2" id="KW-0472">Membrane</keyword>
<dbReference type="InterPro" id="IPR003599">
    <property type="entry name" value="Ig_sub"/>
</dbReference>
<evidence type="ECO:0000313" key="4">
    <source>
        <dbReference type="EnsemblMetazoa" id="XP_038072790.1"/>
    </source>
</evidence>
<dbReference type="InterPro" id="IPR007110">
    <property type="entry name" value="Ig-like_dom"/>
</dbReference>
<keyword evidence="2" id="KW-0812">Transmembrane</keyword>
<evidence type="ECO:0000256" key="1">
    <source>
        <dbReference type="SAM" id="MobiDB-lite"/>
    </source>
</evidence>
<dbReference type="InterPro" id="IPR013783">
    <property type="entry name" value="Ig-like_fold"/>
</dbReference>
<feature type="transmembrane region" description="Helical" evidence="2">
    <location>
        <begin position="287"/>
        <end position="309"/>
    </location>
</feature>
<keyword evidence="5" id="KW-1185">Reference proteome</keyword>
<accession>A0A914BAC6</accession>
<dbReference type="AlphaFoldDB" id="A0A914BAC6"/>
<keyword evidence="2" id="KW-1133">Transmembrane helix</keyword>
<dbReference type="SUPFAM" id="SSF48726">
    <property type="entry name" value="Immunoglobulin"/>
    <property type="match status" value="1"/>
</dbReference>
<evidence type="ECO:0000313" key="5">
    <source>
        <dbReference type="Proteomes" id="UP000887568"/>
    </source>
</evidence>
<dbReference type="PROSITE" id="PS50835">
    <property type="entry name" value="IG_LIKE"/>
    <property type="match status" value="1"/>
</dbReference>
<feature type="domain" description="Ig-like" evidence="3">
    <location>
        <begin position="36"/>
        <end position="135"/>
    </location>
</feature>
<dbReference type="GeneID" id="119741160"/>
<feature type="region of interest" description="Disordered" evidence="1">
    <location>
        <begin position="327"/>
        <end position="348"/>
    </location>
</feature>
<dbReference type="RefSeq" id="XP_038072790.1">
    <property type="nucleotide sequence ID" value="XM_038216862.1"/>
</dbReference>
<sequence>MQQPLVRYKTMDSCKLQLMALLAVLLLKTAIGTAATWISIIPQGVCVAPGDHIQLDCTLRAASYNDTRLSFYKGSVLVNNTNHDFPKLCRRRGSRCKWDLTARLTVDPASASDEDVYRCEAVQDGRPYTASATVFVQYRSEFQLPTSRVADLGESVTVLLDRKCDQLEPVSVTRTGKDGVVKVLPYRYGREDDRSAYVDKTYGALEIPNFKCTDAGYYNFTVMARRGFEPVSTSKSMYIGLNASCEGCCPEDATVAPTRKSTANTQAETTAVRGVIEKLGCAENNTAYIVVIVVLVSAIAGCVVMILYYRRKLDLTKRNQTEVNVEANDEADPLKSGPNYTEMTGVSV</sequence>
<evidence type="ECO:0000256" key="2">
    <source>
        <dbReference type="SAM" id="Phobius"/>
    </source>
</evidence>
<dbReference type="SMART" id="SM00409">
    <property type="entry name" value="IG"/>
    <property type="match status" value="1"/>
</dbReference>
<proteinExistence type="predicted"/>
<protein>
    <recommendedName>
        <fullName evidence="3">Ig-like domain-containing protein</fullName>
    </recommendedName>
</protein>
<dbReference type="Gene3D" id="2.60.40.10">
    <property type="entry name" value="Immunoglobulins"/>
    <property type="match status" value="1"/>
</dbReference>
<evidence type="ECO:0000259" key="3">
    <source>
        <dbReference type="PROSITE" id="PS50835"/>
    </source>
</evidence>
<dbReference type="EnsemblMetazoa" id="XM_038216862.1">
    <property type="protein sequence ID" value="XP_038072790.1"/>
    <property type="gene ID" value="LOC119741160"/>
</dbReference>
<name>A0A914BAC6_PATMI</name>
<reference evidence="4" key="1">
    <citation type="submission" date="2022-11" db="UniProtKB">
        <authorList>
            <consortium name="EnsemblMetazoa"/>
        </authorList>
    </citation>
    <scope>IDENTIFICATION</scope>
</reference>
<dbReference type="OrthoDB" id="6418794at2759"/>
<dbReference type="InterPro" id="IPR036179">
    <property type="entry name" value="Ig-like_dom_sf"/>
</dbReference>
<organism evidence="4 5">
    <name type="scientific">Patiria miniata</name>
    <name type="common">Bat star</name>
    <name type="synonym">Asterina miniata</name>
    <dbReference type="NCBI Taxonomy" id="46514"/>
    <lineage>
        <taxon>Eukaryota</taxon>
        <taxon>Metazoa</taxon>
        <taxon>Echinodermata</taxon>
        <taxon>Eleutherozoa</taxon>
        <taxon>Asterozoa</taxon>
        <taxon>Asteroidea</taxon>
        <taxon>Valvatacea</taxon>
        <taxon>Valvatida</taxon>
        <taxon>Asterinidae</taxon>
        <taxon>Patiria</taxon>
    </lineage>
</organism>
<dbReference type="Proteomes" id="UP000887568">
    <property type="component" value="Unplaced"/>
</dbReference>
<feature type="compositionally biased region" description="Polar residues" evidence="1">
    <location>
        <begin position="338"/>
        <end position="348"/>
    </location>
</feature>